<name>A0ABS1NUN4_9ACTN</name>
<reference evidence="2 3" key="1">
    <citation type="submission" date="2021-01" db="EMBL/GenBank/DDBJ databases">
        <title>WGS of actinomycetes isolated from Thailand.</title>
        <authorList>
            <person name="Thawai C."/>
        </authorList>
    </citation>
    <scope>NUCLEOTIDE SEQUENCE [LARGE SCALE GENOMIC DNA]</scope>
    <source>
        <strain evidence="2 3">CH5-8</strain>
    </source>
</reference>
<dbReference type="RefSeq" id="WP_201814006.1">
    <property type="nucleotide sequence ID" value="NZ_JAERRH010000001.1"/>
</dbReference>
<proteinExistence type="predicted"/>
<protein>
    <submittedName>
        <fullName evidence="2">Uncharacterized protein</fullName>
    </submittedName>
</protein>
<accession>A0ABS1NUN4</accession>
<evidence type="ECO:0000256" key="1">
    <source>
        <dbReference type="SAM" id="MobiDB-lite"/>
    </source>
</evidence>
<evidence type="ECO:0000313" key="3">
    <source>
        <dbReference type="Proteomes" id="UP000621386"/>
    </source>
</evidence>
<dbReference type="Proteomes" id="UP000621386">
    <property type="component" value="Unassembled WGS sequence"/>
</dbReference>
<organism evidence="2 3">
    <name type="scientific">Streptomyces musisoli</name>
    <dbReference type="NCBI Taxonomy" id="2802280"/>
    <lineage>
        <taxon>Bacteria</taxon>
        <taxon>Bacillati</taxon>
        <taxon>Actinomycetota</taxon>
        <taxon>Actinomycetes</taxon>
        <taxon>Kitasatosporales</taxon>
        <taxon>Streptomycetaceae</taxon>
        <taxon>Streptomyces</taxon>
    </lineage>
</organism>
<evidence type="ECO:0000313" key="2">
    <source>
        <dbReference type="EMBL" id="MBL1103567.1"/>
    </source>
</evidence>
<dbReference type="EMBL" id="JAERRH010000001">
    <property type="protein sequence ID" value="MBL1103567.1"/>
    <property type="molecule type" value="Genomic_DNA"/>
</dbReference>
<sequence>MPDDAPHEAPAAGRHNSGIQAGRDVRIERSTVALGHATVTAAVTPAEHAAAVAELRTAVDLLLDELRRDEDSYEDGAGLIEAAEQVRAELTRDEPRRNVLLRWLGYIAPGVHMTAALAADVTAIQQGVTALF</sequence>
<gene>
    <name evidence="2" type="ORF">JK361_02935</name>
</gene>
<keyword evidence="3" id="KW-1185">Reference proteome</keyword>
<feature type="region of interest" description="Disordered" evidence="1">
    <location>
        <begin position="1"/>
        <end position="22"/>
    </location>
</feature>
<comment type="caution">
    <text evidence="2">The sequence shown here is derived from an EMBL/GenBank/DDBJ whole genome shotgun (WGS) entry which is preliminary data.</text>
</comment>